<name>A0A193LGK3_9GAMM</name>
<dbReference type="OrthoDB" id="9802309at2"/>
<evidence type="ECO:0000313" key="9">
    <source>
        <dbReference type="EMBL" id="ANO51494.1"/>
    </source>
</evidence>
<proteinExistence type="inferred from homology"/>
<keyword evidence="3 5" id="KW-0819">tRNA processing</keyword>
<dbReference type="InterPro" id="IPR002501">
    <property type="entry name" value="PsdUridine_synth_N"/>
</dbReference>
<dbReference type="GO" id="GO:0031119">
    <property type="term" value="P:tRNA pseudouridine synthesis"/>
    <property type="evidence" value="ECO:0007669"/>
    <property type="project" value="UniProtKB-UniRule"/>
</dbReference>
<feature type="domain" description="tRNA pseudouridine synthase II TruB subfamily 1 C-terminal" evidence="7">
    <location>
        <begin position="250"/>
        <end position="307"/>
    </location>
</feature>
<dbReference type="InterPro" id="IPR036974">
    <property type="entry name" value="PUA_sf"/>
</dbReference>
<organism evidence="9 10">
    <name type="scientific">Woeseia oceani</name>
    <dbReference type="NCBI Taxonomy" id="1548547"/>
    <lineage>
        <taxon>Bacteria</taxon>
        <taxon>Pseudomonadati</taxon>
        <taxon>Pseudomonadota</taxon>
        <taxon>Gammaproteobacteria</taxon>
        <taxon>Woeseiales</taxon>
        <taxon>Woeseiaceae</taxon>
        <taxon>Woeseia</taxon>
    </lineage>
</organism>
<evidence type="ECO:0000256" key="1">
    <source>
        <dbReference type="ARBA" id="ARBA00000385"/>
    </source>
</evidence>
<dbReference type="InterPro" id="IPR014780">
    <property type="entry name" value="tRNA_psdUridine_synth_TruB"/>
</dbReference>
<dbReference type="GO" id="GO:1990481">
    <property type="term" value="P:mRNA pseudouridine synthesis"/>
    <property type="evidence" value="ECO:0007669"/>
    <property type="project" value="TreeGrafter"/>
</dbReference>
<dbReference type="NCBIfam" id="TIGR00431">
    <property type="entry name" value="TruB"/>
    <property type="match status" value="1"/>
</dbReference>
<dbReference type="Gene3D" id="3.30.2350.10">
    <property type="entry name" value="Pseudouridine synthase"/>
    <property type="match status" value="1"/>
</dbReference>
<evidence type="ECO:0000256" key="5">
    <source>
        <dbReference type="HAMAP-Rule" id="MF_01080"/>
    </source>
</evidence>
<dbReference type="GO" id="GO:0160148">
    <property type="term" value="F:tRNA pseudouridine(55) synthase activity"/>
    <property type="evidence" value="ECO:0007669"/>
    <property type="project" value="UniProtKB-EC"/>
</dbReference>
<dbReference type="PANTHER" id="PTHR13767">
    <property type="entry name" value="TRNA-PSEUDOURIDINE SYNTHASE"/>
    <property type="match status" value="1"/>
</dbReference>
<dbReference type="InterPro" id="IPR032819">
    <property type="entry name" value="TruB_C"/>
</dbReference>
<keyword evidence="10" id="KW-1185">Reference proteome</keyword>
<dbReference type="SUPFAM" id="SSF55120">
    <property type="entry name" value="Pseudouridine synthase"/>
    <property type="match status" value="1"/>
</dbReference>
<dbReference type="EMBL" id="CP016268">
    <property type="protein sequence ID" value="ANO51494.1"/>
    <property type="molecule type" value="Genomic_DNA"/>
</dbReference>
<sequence length="311" mass="33756">MATALQKRRETLPVHGLVLLNKPAGMTSNQALQRVKRLLKARKGGHTGSLDPAATGMLPLCFGEATKVSAYLLDADKSYRVVAKLGESTDTADADGKLISSAAVPELDAERWTEILAGFLGESKQVPPMYSALKKDGKRLYELARQGQVVERAARPIRISQIELLEYHGRRLAFRVSCSKGTYIRTLVEDVAAVAGTLAHTVVLHRETVAGFAAKDMVELAELEELAADGDLEALYAHLLPIDSALQHWPSCALQTADCERFERGQPVSANAEWPLGTLLRVYDGAGRFVGIAESVSESRLAPKRVFNLAP</sequence>
<dbReference type="GO" id="GO:0003723">
    <property type="term" value="F:RNA binding"/>
    <property type="evidence" value="ECO:0007669"/>
    <property type="project" value="InterPro"/>
</dbReference>
<dbReference type="InterPro" id="IPR015947">
    <property type="entry name" value="PUA-like_sf"/>
</dbReference>
<dbReference type="PANTHER" id="PTHR13767:SF2">
    <property type="entry name" value="PSEUDOURIDYLATE SYNTHASE TRUB1"/>
    <property type="match status" value="1"/>
</dbReference>
<feature type="domain" description="tRNA pseudouridylate synthase B C-terminal" evidence="8">
    <location>
        <begin position="185"/>
        <end position="247"/>
    </location>
</feature>
<evidence type="ECO:0000256" key="4">
    <source>
        <dbReference type="ARBA" id="ARBA00023235"/>
    </source>
</evidence>
<dbReference type="Proteomes" id="UP000092695">
    <property type="component" value="Chromosome"/>
</dbReference>
<evidence type="ECO:0000256" key="2">
    <source>
        <dbReference type="ARBA" id="ARBA00005642"/>
    </source>
</evidence>
<dbReference type="HAMAP" id="MF_01080">
    <property type="entry name" value="TruB_bact"/>
    <property type="match status" value="1"/>
</dbReference>
<dbReference type="KEGG" id="woc:BA177_10015"/>
<dbReference type="AlphaFoldDB" id="A0A193LGK3"/>
<dbReference type="Gene3D" id="2.30.130.10">
    <property type="entry name" value="PUA domain"/>
    <property type="match status" value="1"/>
</dbReference>
<dbReference type="EC" id="5.4.99.25" evidence="5"/>
<dbReference type="InterPro" id="IPR015240">
    <property type="entry name" value="tRNA_sdUridine_synth_fam1_C"/>
</dbReference>
<feature type="domain" description="Pseudouridine synthase II N-terminal" evidence="6">
    <location>
        <begin position="36"/>
        <end position="184"/>
    </location>
</feature>
<dbReference type="InterPro" id="IPR020103">
    <property type="entry name" value="PsdUridine_synth_cat_dom_sf"/>
</dbReference>
<protein>
    <recommendedName>
        <fullName evidence="5">tRNA pseudouridine synthase B</fullName>
        <ecNumber evidence="5">5.4.99.25</ecNumber>
    </recommendedName>
    <alternativeName>
        <fullName evidence="5">tRNA pseudouridine(55) synthase</fullName>
        <shortName evidence="5">Psi55 synthase</shortName>
    </alternativeName>
    <alternativeName>
        <fullName evidence="5">tRNA pseudouridylate synthase</fullName>
    </alternativeName>
    <alternativeName>
        <fullName evidence="5">tRNA-uridine isomerase</fullName>
    </alternativeName>
</protein>
<gene>
    <name evidence="5" type="primary">truB</name>
    <name evidence="9" type="ORF">BA177_10015</name>
</gene>
<evidence type="ECO:0000259" key="6">
    <source>
        <dbReference type="Pfam" id="PF01509"/>
    </source>
</evidence>
<dbReference type="Pfam" id="PF16198">
    <property type="entry name" value="TruB_C_2"/>
    <property type="match status" value="1"/>
</dbReference>
<evidence type="ECO:0000259" key="8">
    <source>
        <dbReference type="Pfam" id="PF16198"/>
    </source>
</evidence>
<dbReference type="CDD" id="cd02573">
    <property type="entry name" value="PseudoU_synth_EcTruB"/>
    <property type="match status" value="1"/>
</dbReference>
<dbReference type="STRING" id="1548547.BA177_10015"/>
<feature type="active site" description="Nucleophile" evidence="5">
    <location>
        <position position="51"/>
    </location>
</feature>
<comment type="similarity">
    <text evidence="2 5">Belongs to the pseudouridine synthase TruB family. Type 1 subfamily.</text>
</comment>
<evidence type="ECO:0000313" key="10">
    <source>
        <dbReference type="Proteomes" id="UP000092695"/>
    </source>
</evidence>
<evidence type="ECO:0000256" key="3">
    <source>
        <dbReference type="ARBA" id="ARBA00022694"/>
    </source>
</evidence>
<dbReference type="Pfam" id="PF01509">
    <property type="entry name" value="TruB_N"/>
    <property type="match status" value="1"/>
</dbReference>
<comment type="function">
    <text evidence="5">Responsible for synthesis of pseudouridine from uracil-55 in the psi GC loop of transfer RNAs.</text>
</comment>
<keyword evidence="4 5" id="KW-0413">Isomerase</keyword>
<dbReference type="Pfam" id="PF09157">
    <property type="entry name" value="TruB-C_2"/>
    <property type="match status" value="1"/>
</dbReference>
<accession>A0A193LGK3</accession>
<dbReference type="CDD" id="cd21152">
    <property type="entry name" value="PUA_TruB_bacterial"/>
    <property type="match status" value="1"/>
</dbReference>
<evidence type="ECO:0000259" key="7">
    <source>
        <dbReference type="Pfam" id="PF09157"/>
    </source>
</evidence>
<dbReference type="RefSeq" id="WP_068615885.1">
    <property type="nucleotide sequence ID" value="NZ_CP016268.1"/>
</dbReference>
<comment type="catalytic activity">
    <reaction evidence="1 5">
        <text>uridine(55) in tRNA = pseudouridine(55) in tRNA</text>
        <dbReference type="Rhea" id="RHEA:42532"/>
        <dbReference type="Rhea" id="RHEA-COMP:10101"/>
        <dbReference type="Rhea" id="RHEA-COMP:10102"/>
        <dbReference type="ChEBI" id="CHEBI:65314"/>
        <dbReference type="ChEBI" id="CHEBI:65315"/>
        <dbReference type="EC" id="5.4.99.25"/>
    </reaction>
</comment>
<dbReference type="SUPFAM" id="SSF88697">
    <property type="entry name" value="PUA domain-like"/>
    <property type="match status" value="1"/>
</dbReference>
<reference evidence="9 10" key="1">
    <citation type="submission" date="2016-06" db="EMBL/GenBank/DDBJ databases">
        <title>Complete genome sequence of a deep-branching marine Gamma Proteobacterium Woeseia oceani type strain XK5.</title>
        <authorList>
            <person name="Mu D."/>
            <person name="Du Z."/>
        </authorList>
    </citation>
    <scope>NUCLEOTIDE SEQUENCE [LARGE SCALE GENOMIC DNA]</scope>
    <source>
        <strain evidence="9 10">XK5</strain>
    </source>
</reference>